<accession>A0A9N9WP65</accession>
<dbReference type="OrthoDB" id="6155966at2759"/>
<dbReference type="PROSITE" id="PS00028">
    <property type="entry name" value="ZINC_FINGER_C2H2_1"/>
    <property type="match status" value="4"/>
</dbReference>
<dbReference type="GO" id="GO:0000978">
    <property type="term" value="F:RNA polymerase II cis-regulatory region sequence-specific DNA binding"/>
    <property type="evidence" value="ECO:0007669"/>
    <property type="project" value="TreeGrafter"/>
</dbReference>
<dbReference type="FunFam" id="3.30.160.60:FF:000208">
    <property type="entry name" value="zinc finger protein Gfi-1b"/>
    <property type="match status" value="1"/>
</dbReference>
<dbReference type="EMBL" id="OU895877">
    <property type="protein sequence ID" value="CAG9800889.1"/>
    <property type="molecule type" value="Genomic_DNA"/>
</dbReference>
<gene>
    <name evidence="9" type="ORF">CHIRRI_LOCUS3827</name>
</gene>
<dbReference type="Pfam" id="PF00096">
    <property type="entry name" value="zf-C2H2"/>
    <property type="match status" value="3"/>
</dbReference>
<dbReference type="AlphaFoldDB" id="A0A9N9WP65"/>
<organism evidence="9 10">
    <name type="scientific">Chironomus riparius</name>
    <dbReference type="NCBI Taxonomy" id="315576"/>
    <lineage>
        <taxon>Eukaryota</taxon>
        <taxon>Metazoa</taxon>
        <taxon>Ecdysozoa</taxon>
        <taxon>Arthropoda</taxon>
        <taxon>Hexapoda</taxon>
        <taxon>Insecta</taxon>
        <taxon>Pterygota</taxon>
        <taxon>Neoptera</taxon>
        <taxon>Endopterygota</taxon>
        <taxon>Diptera</taxon>
        <taxon>Nematocera</taxon>
        <taxon>Chironomoidea</taxon>
        <taxon>Chironomidae</taxon>
        <taxon>Chironominae</taxon>
        <taxon>Chironomus</taxon>
    </lineage>
</organism>
<dbReference type="InterPro" id="IPR036236">
    <property type="entry name" value="Znf_C2H2_sf"/>
</dbReference>
<dbReference type="FunFam" id="3.30.160.60:FF:000538">
    <property type="entry name" value="zinc finger protein 853"/>
    <property type="match status" value="1"/>
</dbReference>
<dbReference type="FunFam" id="3.30.160.60:FF:000148">
    <property type="entry name" value="zinc finger protein Gfi-1"/>
    <property type="match status" value="1"/>
</dbReference>
<reference evidence="9" key="2">
    <citation type="submission" date="2022-10" db="EMBL/GenBank/DDBJ databases">
        <authorList>
            <consortium name="ENA_rothamsted_submissions"/>
            <consortium name="culmorum"/>
            <person name="King R."/>
        </authorList>
    </citation>
    <scope>NUCLEOTIDE SEQUENCE</scope>
</reference>
<keyword evidence="3" id="KW-0677">Repeat</keyword>
<reference evidence="9" key="1">
    <citation type="submission" date="2022-01" db="EMBL/GenBank/DDBJ databases">
        <authorList>
            <person name="King R."/>
        </authorList>
    </citation>
    <scope>NUCLEOTIDE SEQUENCE</scope>
</reference>
<dbReference type="GO" id="GO:0003002">
    <property type="term" value="P:regionalization"/>
    <property type="evidence" value="ECO:0007669"/>
    <property type="project" value="UniProtKB-ARBA"/>
</dbReference>
<dbReference type="Gene3D" id="3.30.160.60">
    <property type="entry name" value="Classic Zinc Finger"/>
    <property type="match status" value="4"/>
</dbReference>
<dbReference type="SUPFAM" id="SSF57667">
    <property type="entry name" value="beta-beta-alpha zinc fingers"/>
    <property type="match status" value="2"/>
</dbReference>
<dbReference type="FunFam" id="3.30.160.60:FF:000245">
    <property type="entry name" value="zinc finger protein Gfi-1"/>
    <property type="match status" value="1"/>
</dbReference>
<feature type="domain" description="C2H2-type" evidence="8">
    <location>
        <begin position="295"/>
        <end position="322"/>
    </location>
</feature>
<sequence length="441" mass="50938">MANLSSPPSPASTSSELSKFGLNPSSPLYLYQIEQLKMLQRNSALPDLSMLYQNPTIFYTANPFWWQQLIFSLPPVFGGDTNKNDDEKKPVLNARDKNEQISLNRDYILTPETPEREENYEMDIDEPLNLSTKDNIHRDTDISSSLSTPKINPNLFSAIWSPASLVSHNDKSFGIKNENSMEHSPTTPKMKFNFDNFRGLTIKRETQQVDYDILKKNCTDMLLLNNNNNNNNSLSYNNNNLNSSFSGSDSSNILLDKVPKVSRKSLPIIKPDSTEHSDFLVREFRDERGKKERSFECKQCGKAFKRSSTLSTHLLIHSDTRPYPCSYCGKRFHQKSDMKKHTYIHTGEKPHRCPVCEKAFSQSSNLITHMRKHGSYKPFSCGLCEQGFQRKVDLRRHRESAHQIESENESVKFIKTETFKTEEYDENLTKPFKYIKMKIRD</sequence>
<comment type="subcellular location">
    <subcellularLocation>
        <location evidence="1">Nucleus</location>
    </subcellularLocation>
</comment>
<dbReference type="PANTHER" id="PTHR23235">
    <property type="entry name" value="KRUEPPEL-LIKE TRANSCRIPTION FACTOR"/>
    <property type="match status" value="1"/>
</dbReference>
<dbReference type="InterPro" id="IPR013087">
    <property type="entry name" value="Znf_C2H2_type"/>
</dbReference>
<protein>
    <recommendedName>
        <fullName evidence="8">C2H2-type domain-containing protein</fullName>
    </recommendedName>
</protein>
<proteinExistence type="predicted"/>
<keyword evidence="4 7" id="KW-0863">Zinc-finger</keyword>
<evidence type="ECO:0000313" key="9">
    <source>
        <dbReference type="EMBL" id="CAG9800889.1"/>
    </source>
</evidence>
<dbReference type="PROSITE" id="PS50157">
    <property type="entry name" value="ZINC_FINGER_C2H2_2"/>
    <property type="match status" value="4"/>
</dbReference>
<keyword evidence="10" id="KW-1185">Reference proteome</keyword>
<evidence type="ECO:0000256" key="6">
    <source>
        <dbReference type="ARBA" id="ARBA00023242"/>
    </source>
</evidence>
<evidence type="ECO:0000256" key="4">
    <source>
        <dbReference type="ARBA" id="ARBA00022771"/>
    </source>
</evidence>
<evidence type="ECO:0000256" key="5">
    <source>
        <dbReference type="ARBA" id="ARBA00022833"/>
    </source>
</evidence>
<evidence type="ECO:0000256" key="3">
    <source>
        <dbReference type="ARBA" id="ARBA00022737"/>
    </source>
</evidence>
<dbReference type="GO" id="GO:0008270">
    <property type="term" value="F:zinc ion binding"/>
    <property type="evidence" value="ECO:0007669"/>
    <property type="project" value="UniProtKB-KW"/>
</dbReference>
<dbReference type="GO" id="GO:0005634">
    <property type="term" value="C:nucleus"/>
    <property type="evidence" value="ECO:0007669"/>
    <property type="project" value="UniProtKB-SubCell"/>
</dbReference>
<dbReference type="GO" id="GO:0009887">
    <property type="term" value="P:animal organ morphogenesis"/>
    <property type="evidence" value="ECO:0007669"/>
    <property type="project" value="UniProtKB-ARBA"/>
</dbReference>
<dbReference type="Proteomes" id="UP001153620">
    <property type="component" value="Chromosome 1"/>
</dbReference>
<feature type="domain" description="C2H2-type" evidence="8">
    <location>
        <begin position="379"/>
        <end position="407"/>
    </location>
</feature>
<feature type="domain" description="C2H2-type" evidence="8">
    <location>
        <begin position="351"/>
        <end position="378"/>
    </location>
</feature>
<dbReference type="GO" id="GO:0000981">
    <property type="term" value="F:DNA-binding transcription factor activity, RNA polymerase II-specific"/>
    <property type="evidence" value="ECO:0007669"/>
    <property type="project" value="TreeGrafter"/>
</dbReference>
<evidence type="ECO:0000259" key="8">
    <source>
        <dbReference type="PROSITE" id="PS50157"/>
    </source>
</evidence>
<evidence type="ECO:0000256" key="7">
    <source>
        <dbReference type="PROSITE-ProRule" id="PRU00042"/>
    </source>
</evidence>
<dbReference type="SMART" id="SM00355">
    <property type="entry name" value="ZnF_C2H2"/>
    <property type="match status" value="4"/>
</dbReference>
<evidence type="ECO:0000256" key="1">
    <source>
        <dbReference type="ARBA" id="ARBA00004123"/>
    </source>
</evidence>
<feature type="domain" description="C2H2-type" evidence="8">
    <location>
        <begin position="323"/>
        <end position="350"/>
    </location>
</feature>
<keyword evidence="5" id="KW-0862">Zinc</keyword>
<keyword evidence="6" id="KW-0539">Nucleus</keyword>
<name>A0A9N9WP65_9DIPT</name>
<evidence type="ECO:0000256" key="2">
    <source>
        <dbReference type="ARBA" id="ARBA00022723"/>
    </source>
</evidence>
<dbReference type="PANTHER" id="PTHR23235:SF157">
    <property type="entry name" value="FEZ FAMILY ZINC FINGER PROTEIN 1"/>
    <property type="match status" value="1"/>
</dbReference>
<keyword evidence="2" id="KW-0479">Metal-binding</keyword>
<evidence type="ECO:0000313" key="10">
    <source>
        <dbReference type="Proteomes" id="UP001153620"/>
    </source>
</evidence>